<accession>A0A2H5PEV3</accession>
<reference evidence="1 2" key="1">
    <citation type="journal article" date="2017" name="Front. Genet.">
        <title>Draft sequencing of the heterozygous diploid genome of Satsuma (Citrus unshiu Marc.) using a hybrid assembly approach.</title>
        <authorList>
            <person name="Shimizu T."/>
            <person name="Tanizawa Y."/>
            <person name="Mochizuki T."/>
            <person name="Nagasaki H."/>
            <person name="Yoshioka T."/>
            <person name="Toyoda A."/>
            <person name="Fujiyama A."/>
            <person name="Kaminuma E."/>
            <person name="Nakamura Y."/>
        </authorList>
    </citation>
    <scope>NUCLEOTIDE SEQUENCE [LARGE SCALE GENOMIC DNA]</scope>
    <source>
        <strain evidence="2">cv. Miyagawa wase</strain>
    </source>
</reference>
<name>A0A2H5PEV3_CITUN</name>
<protein>
    <submittedName>
        <fullName evidence="1">Uncharacterized protein</fullName>
    </submittedName>
</protein>
<proteinExistence type="predicted"/>
<comment type="caution">
    <text evidence="1">The sequence shown here is derived from an EMBL/GenBank/DDBJ whole genome shotgun (WGS) entry which is preliminary data.</text>
</comment>
<evidence type="ECO:0000313" key="1">
    <source>
        <dbReference type="EMBL" id="GAY50645.1"/>
    </source>
</evidence>
<dbReference type="EMBL" id="BDQV01000064">
    <property type="protein sequence ID" value="GAY50645.1"/>
    <property type="molecule type" value="Genomic_DNA"/>
</dbReference>
<dbReference type="Proteomes" id="UP000236630">
    <property type="component" value="Unassembled WGS sequence"/>
</dbReference>
<sequence>MIFFSPISSVAAPELLFVWSRDDIDSIAPVQHFNKPFNHREINRNLLEGVIRKPLTHCKLAKNSSSNELLIRRI</sequence>
<gene>
    <name evidence="1" type="ORF">CUMW_128280</name>
</gene>
<keyword evidence="2" id="KW-1185">Reference proteome</keyword>
<dbReference type="AlphaFoldDB" id="A0A2H5PEV3"/>
<organism evidence="1 2">
    <name type="scientific">Citrus unshiu</name>
    <name type="common">Satsuma mandarin</name>
    <name type="synonym">Citrus nobilis var. unshiu</name>
    <dbReference type="NCBI Taxonomy" id="55188"/>
    <lineage>
        <taxon>Eukaryota</taxon>
        <taxon>Viridiplantae</taxon>
        <taxon>Streptophyta</taxon>
        <taxon>Embryophyta</taxon>
        <taxon>Tracheophyta</taxon>
        <taxon>Spermatophyta</taxon>
        <taxon>Magnoliopsida</taxon>
        <taxon>eudicotyledons</taxon>
        <taxon>Gunneridae</taxon>
        <taxon>Pentapetalae</taxon>
        <taxon>rosids</taxon>
        <taxon>malvids</taxon>
        <taxon>Sapindales</taxon>
        <taxon>Rutaceae</taxon>
        <taxon>Aurantioideae</taxon>
        <taxon>Citrus</taxon>
    </lineage>
</organism>
<evidence type="ECO:0000313" key="2">
    <source>
        <dbReference type="Proteomes" id="UP000236630"/>
    </source>
</evidence>